<dbReference type="OrthoDB" id="2276119at2759"/>
<dbReference type="AlphaFoldDB" id="A0A0C9M5P0"/>
<dbReference type="STRING" id="91626.A0A0C9M5P0"/>
<accession>A0A0C9M5P0</accession>
<proteinExistence type="predicted"/>
<keyword evidence="2" id="KW-1185">Reference proteome</keyword>
<gene>
    <name evidence="1" type="ORF">MAM1_0077d04398</name>
</gene>
<evidence type="ECO:0000313" key="2">
    <source>
        <dbReference type="Proteomes" id="UP000053815"/>
    </source>
</evidence>
<reference evidence="1" key="1">
    <citation type="submission" date="2014-09" db="EMBL/GenBank/DDBJ databases">
        <title>Draft genome sequence of an oleaginous Mucoromycotina fungus Mucor ambiguus NBRC6742.</title>
        <authorList>
            <person name="Takeda I."/>
            <person name="Yamane N."/>
            <person name="Morita T."/>
            <person name="Tamano K."/>
            <person name="Machida M."/>
            <person name="Baker S."/>
            <person name="Koike H."/>
        </authorList>
    </citation>
    <scope>NUCLEOTIDE SEQUENCE</scope>
    <source>
        <strain evidence="1">NBRC 6742</strain>
    </source>
</reference>
<dbReference type="EMBL" id="DF836366">
    <property type="protein sequence ID" value="GAN04931.1"/>
    <property type="molecule type" value="Genomic_DNA"/>
</dbReference>
<evidence type="ECO:0000313" key="1">
    <source>
        <dbReference type="EMBL" id="GAN04931.1"/>
    </source>
</evidence>
<protein>
    <submittedName>
        <fullName evidence="1">Uncharacterized protein</fullName>
    </submittedName>
</protein>
<dbReference type="Proteomes" id="UP000053815">
    <property type="component" value="Unassembled WGS sequence"/>
</dbReference>
<organism evidence="1">
    <name type="scientific">Mucor ambiguus</name>
    <dbReference type="NCBI Taxonomy" id="91626"/>
    <lineage>
        <taxon>Eukaryota</taxon>
        <taxon>Fungi</taxon>
        <taxon>Fungi incertae sedis</taxon>
        <taxon>Mucoromycota</taxon>
        <taxon>Mucoromycotina</taxon>
        <taxon>Mucoromycetes</taxon>
        <taxon>Mucorales</taxon>
        <taxon>Mucorineae</taxon>
        <taxon>Mucoraceae</taxon>
        <taxon>Mucor</taxon>
    </lineage>
</organism>
<name>A0A0C9M5P0_9FUNG</name>
<sequence>MVYLDEVISLLDKHKSVSANWDLADFQKRIRERDYSNLLVNTSVNKPNADRLYLEPVPHGLFRPLFFEEDDGGDDSMEGVISTNAERLELSDAHHIAFTVDAAIPAIEAPVTEPLVRLNMAEYRGRRKELLESNNSAEINTLMRELVEPDNAVLNDNINNPTIQQIRPPQKQPVVNKVPAPIPAFATVSSAPTATKSTATVPFTDLYDASLMDSNIFTKHAGPKIYAYPNQIIPIFASPAQQMECANDATKDIRFLKVNFTETLNVLSLSGNHQPKEVGKGLFLLKLIEKLGDRDLTLALITPTLNEESLLCETARITGLRCVRFSNILDDWNSDYGVYLETKTSSIADPSKCNFKPADFVICVGAAAKRSTVNKVKATPETPVAWMITLGSAEERLFEFMGRRNIEYSECTDEEDFRNLLLTPNTWPSYEQYSFHDLTFRVVDSVSSWLNLLNKSEYQFRSIEKLPLSYHFATFKAQTDGDVENMDIISSDLDVLQQQQQQQQGIFPTYEIIETKASKAASDKDKSLVDDYTREAKTLKDKFEAEYNELLYKYKTKAYNYGSQLGLPK</sequence>